<feature type="domain" description="HAMP" evidence="6">
    <location>
        <begin position="203"/>
        <end position="255"/>
    </location>
</feature>
<dbReference type="OrthoDB" id="370211at2"/>
<dbReference type="InterPro" id="IPR036890">
    <property type="entry name" value="HATPase_C_sf"/>
</dbReference>
<keyword evidence="3" id="KW-0808">Transferase</keyword>
<dbReference type="SMART" id="SM00304">
    <property type="entry name" value="HAMP"/>
    <property type="match status" value="1"/>
</dbReference>
<evidence type="ECO:0000256" key="3">
    <source>
        <dbReference type="ARBA" id="ARBA00022679"/>
    </source>
</evidence>
<sequence>MKNKSLRRTLLITYISLLFITLIPSVYSVVVSQIHTKQYTQIISNVSTANRISSIAKNDIPAELWNIICGKKEIADGSQNEMLDEISSGLSQMLLTNKNAENYGKLQVAYRARTTLRRNVYMLISQMEQGSSVTQNEATLDEIRTITSLFSDIMQDFIVTEIESAYITNQSLRNTSIILTVIQIIITFLAIIISINSFITVSAAIQKPISDMENLSTKVAHGDLTARIDIPHVNELDTLAGNLNVMASQIDLLIKKNMEEQKNFQKAEMKALQAQITPHFLYNTFDTIVWLAEEEHTEEVVRITKAFSDFLRISLSRGHEWITISQELDHIKNYLTIQKIRYADILNYTIDADESLMEYKIIKLVLQPLVENAIYHGIKNKRGRGVLKVSIHYADESKQAITFTVEDNGAGFTEERLGQVRNELRTGAEDSEKLSSVYGLYNVNKKLKLYYGEQTEGIIIESTVGKGSKISFTIPIFIDVPYTGGSNV</sequence>
<dbReference type="InterPro" id="IPR003660">
    <property type="entry name" value="HAMP_dom"/>
</dbReference>
<accession>A0A1I3JI40</accession>
<keyword evidence="5" id="KW-1133">Transmembrane helix</keyword>
<dbReference type="CDD" id="cd06225">
    <property type="entry name" value="HAMP"/>
    <property type="match status" value="1"/>
</dbReference>
<dbReference type="SUPFAM" id="SSF55874">
    <property type="entry name" value="ATPase domain of HSP90 chaperone/DNA topoisomerase II/histidine kinase"/>
    <property type="match status" value="1"/>
</dbReference>
<name>A0A1I3JI40_9SPIR</name>
<keyword evidence="8" id="KW-1185">Reference proteome</keyword>
<dbReference type="InterPro" id="IPR003594">
    <property type="entry name" value="HATPase_dom"/>
</dbReference>
<dbReference type="PROSITE" id="PS50885">
    <property type="entry name" value="HAMP"/>
    <property type="match status" value="1"/>
</dbReference>
<proteinExistence type="predicted"/>
<dbReference type="RefSeq" id="WP_074930906.1">
    <property type="nucleotide sequence ID" value="NZ_FORI01000003.1"/>
</dbReference>
<reference evidence="8" key="1">
    <citation type="submission" date="2016-10" db="EMBL/GenBank/DDBJ databases">
        <authorList>
            <person name="Varghese N."/>
            <person name="Submissions S."/>
        </authorList>
    </citation>
    <scope>NUCLEOTIDE SEQUENCE [LARGE SCALE GENOMIC DNA]</scope>
    <source>
        <strain evidence="8">XBD1002</strain>
    </source>
</reference>
<evidence type="ECO:0000313" key="8">
    <source>
        <dbReference type="Proteomes" id="UP000182737"/>
    </source>
</evidence>
<evidence type="ECO:0000256" key="4">
    <source>
        <dbReference type="ARBA" id="ARBA00022777"/>
    </source>
</evidence>
<comment type="subcellular location">
    <subcellularLocation>
        <location evidence="1">Membrane</location>
    </subcellularLocation>
</comment>
<dbReference type="SMART" id="SM00387">
    <property type="entry name" value="HATPase_c"/>
    <property type="match status" value="1"/>
</dbReference>
<dbReference type="AlphaFoldDB" id="A0A1I3JI40"/>
<dbReference type="PANTHER" id="PTHR34220">
    <property type="entry name" value="SENSOR HISTIDINE KINASE YPDA"/>
    <property type="match status" value="1"/>
</dbReference>
<evidence type="ECO:0000313" key="7">
    <source>
        <dbReference type="EMBL" id="SFI59921.1"/>
    </source>
</evidence>
<dbReference type="Pfam" id="PF06580">
    <property type="entry name" value="His_kinase"/>
    <property type="match status" value="1"/>
</dbReference>
<dbReference type="Pfam" id="PF00672">
    <property type="entry name" value="HAMP"/>
    <property type="match status" value="1"/>
</dbReference>
<dbReference type="Gene3D" id="6.10.340.10">
    <property type="match status" value="1"/>
</dbReference>
<evidence type="ECO:0000256" key="5">
    <source>
        <dbReference type="SAM" id="Phobius"/>
    </source>
</evidence>
<evidence type="ECO:0000256" key="1">
    <source>
        <dbReference type="ARBA" id="ARBA00004370"/>
    </source>
</evidence>
<feature type="transmembrane region" description="Helical" evidence="5">
    <location>
        <begin position="177"/>
        <end position="205"/>
    </location>
</feature>
<evidence type="ECO:0000256" key="2">
    <source>
        <dbReference type="ARBA" id="ARBA00022553"/>
    </source>
</evidence>
<gene>
    <name evidence="7" type="ORF">SAMN04487775_10350</name>
</gene>
<dbReference type="PANTHER" id="PTHR34220:SF7">
    <property type="entry name" value="SENSOR HISTIDINE KINASE YPDA"/>
    <property type="match status" value="1"/>
</dbReference>
<keyword evidence="2" id="KW-0597">Phosphoprotein</keyword>
<keyword evidence="5" id="KW-0812">Transmembrane</keyword>
<dbReference type="SUPFAM" id="SSF158472">
    <property type="entry name" value="HAMP domain-like"/>
    <property type="match status" value="1"/>
</dbReference>
<evidence type="ECO:0000259" key="6">
    <source>
        <dbReference type="PROSITE" id="PS50885"/>
    </source>
</evidence>
<dbReference type="InterPro" id="IPR050640">
    <property type="entry name" value="Bact_2-comp_sensor_kinase"/>
</dbReference>
<organism evidence="7 8">
    <name type="scientific">Treponema bryantii</name>
    <dbReference type="NCBI Taxonomy" id="163"/>
    <lineage>
        <taxon>Bacteria</taxon>
        <taxon>Pseudomonadati</taxon>
        <taxon>Spirochaetota</taxon>
        <taxon>Spirochaetia</taxon>
        <taxon>Spirochaetales</taxon>
        <taxon>Treponemataceae</taxon>
        <taxon>Treponema</taxon>
    </lineage>
</organism>
<dbReference type="EMBL" id="FORI01000003">
    <property type="protein sequence ID" value="SFI59921.1"/>
    <property type="molecule type" value="Genomic_DNA"/>
</dbReference>
<dbReference type="Gene3D" id="3.30.565.10">
    <property type="entry name" value="Histidine kinase-like ATPase, C-terminal domain"/>
    <property type="match status" value="1"/>
</dbReference>
<dbReference type="GO" id="GO:0016020">
    <property type="term" value="C:membrane"/>
    <property type="evidence" value="ECO:0007669"/>
    <property type="project" value="UniProtKB-SubCell"/>
</dbReference>
<keyword evidence="5" id="KW-0472">Membrane</keyword>
<dbReference type="Proteomes" id="UP000182737">
    <property type="component" value="Unassembled WGS sequence"/>
</dbReference>
<protein>
    <submittedName>
        <fullName evidence="7">Two-component system, sensor histidine kinase YesM</fullName>
    </submittedName>
</protein>
<dbReference type="Pfam" id="PF02518">
    <property type="entry name" value="HATPase_c"/>
    <property type="match status" value="1"/>
</dbReference>
<dbReference type="GO" id="GO:0000155">
    <property type="term" value="F:phosphorelay sensor kinase activity"/>
    <property type="evidence" value="ECO:0007669"/>
    <property type="project" value="InterPro"/>
</dbReference>
<keyword evidence="4 7" id="KW-0418">Kinase</keyword>
<dbReference type="InterPro" id="IPR010559">
    <property type="entry name" value="Sig_transdc_His_kin_internal"/>
</dbReference>